<dbReference type="Ensembl" id="ENSHHUT00000016800.1">
    <property type="protein sequence ID" value="ENSHHUP00000016228.1"/>
    <property type="gene ID" value="ENSHHUG00000010097.1"/>
</dbReference>
<feature type="region of interest" description="Disordered" evidence="4">
    <location>
        <begin position="164"/>
        <end position="244"/>
    </location>
</feature>
<dbReference type="PANTHER" id="PTHR16093">
    <property type="entry name" value="COILED-COIL DOMAIN-CONTAINING PROTEIN 120 FAMILY MEMBER"/>
    <property type="match status" value="1"/>
</dbReference>
<feature type="compositionally biased region" description="Pro residues" evidence="4">
    <location>
        <begin position="216"/>
        <end position="238"/>
    </location>
</feature>
<reference evidence="7" key="1">
    <citation type="submission" date="2018-06" db="EMBL/GenBank/DDBJ databases">
        <title>Genome assembly of Danube salmon.</title>
        <authorList>
            <person name="Macqueen D.J."/>
            <person name="Gundappa M.K."/>
        </authorList>
    </citation>
    <scope>NUCLEOTIDE SEQUENCE [LARGE SCALE GENOMIC DNA]</scope>
</reference>
<dbReference type="AlphaFoldDB" id="A0A4W5KGQ9"/>
<feature type="compositionally biased region" description="Low complexity" evidence="4">
    <location>
        <begin position="186"/>
        <end position="195"/>
    </location>
</feature>
<organism evidence="6 7">
    <name type="scientific">Hucho hucho</name>
    <name type="common">huchen</name>
    <dbReference type="NCBI Taxonomy" id="62062"/>
    <lineage>
        <taxon>Eukaryota</taxon>
        <taxon>Metazoa</taxon>
        <taxon>Chordata</taxon>
        <taxon>Craniata</taxon>
        <taxon>Vertebrata</taxon>
        <taxon>Euteleostomi</taxon>
        <taxon>Actinopterygii</taxon>
        <taxon>Neopterygii</taxon>
        <taxon>Teleostei</taxon>
        <taxon>Protacanthopterygii</taxon>
        <taxon>Salmoniformes</taxon>
        <taxon>Salmonidae</taxon>
        <taxon>Salmoninae</taxon>
        <taxon>Hucho</taxon>
    </lineage>
</organism>
<sequence>MEGKEVISDTDSGIILHSGPDSPFTIMKDVITHTRAVKLKHQSLEDRLELCLLELKKLCIREAELTGRLSADYPVLPGEKPPQIHQRIGAAFKLDEQSIPQGTEDSELNYVEAELSLQLQIYKASRRLFHEEHLSKAVKRSRLQQCKREEKKVKQLQETAFQLRLQHGRSSPRPGCISTRRDQGTSDDSSLSDSALLDEEELISQSSQPSVEAPHPGGPADPPQPPPGPSHLPGPSPHQPTHTTKTLEELQSSFNTSLELEPPPIEHTPWTESSLDQPYQKTKNKSHSCSSKSRLPFCSSPAVTPLLSPMEACYEDTALPLQFSHLRLCPIQSNSAPSTPEMHLRRQFSLRFPNREPLLNLDKDRGRTRLPRRLLTDYVVTSPGESPVQRGGYRNPIYHSSSETEDSNSEHSATSYTSSPCHEIPCDLPRQCQPTYRYHSSPNNNHGPMANPPGPGFYQNHQHQSTPSFHRGYYDHGMIYPSEMDMARLYHGPPPPCHSMGYEHWYEEAPVHPQRALTSLPPHVRLSRAPSLREYPHQPSRGFPRQVVNEELKSWHQRNQFRPHSLDRQTTVRVRNVPGHESPLSLHHKYPEKAPQRLVLQRAADGTPVQWFVGDESELISQV</sequence>
<feature type="compositionally biased region" description="Polar residues" evidence="4">
    <location>
        <begin position="410"/>
        <end position="420"/>
    </location>
</feature>
<dbReference type="GO" id="GO:0034334">
    <property type="term" value="P:adherens junction maintenance"/>
    <property type="evidence" value="ECO:0007669"/>
    <property type="project" value="TreeGrafter"/>
</dbReference>
<dbReference type="GeneTree" id="ENSGT00940000154102"/>
<evidence type="ECO:0000256" key="2">
    <source>
        <dbReference type="ARBA" id="ARBA00022490"/>
    </source>
</evidence>
<keyword evidence="2" id="KW-0963">Cytoplasm</keyword>
<evidence type="ECO:0000259" key="5">
    <source>
        <dbReference type="Pfam" id="PF11819"/>
    </source>
</evidence>
<reference evidence="6" key="3">
    <citation type="submission" date="2025-09" db="UniProtKB">
        <authorList>
            <consortium name="Ensembl"/>
        </authorList>
    </citation>
    <scope>IDENTIFICATION</scope>
</reference>
<feature type="region of interest" description="Disordered" evidence="4">
    <location>
        <begin position="382"/>
        <end position="421"/>
    </location>
</feature>
<name>A0A4W5KGQ9_9TELE</name>
<evidence type="ECO:0000313" key="6">
    <source>
        <dbReference type="Ensembl" id="ENSHHUP00000016228.1"/>
    </source>
</evidence>
<keyword evidence="3" id="KW-0175">Coiled coil</keyword>
<feature type="domain" description="Cytohesin Ubiquitin Protein Inducing" evidence="5">
    <location>
        <begin position="3"/>
        <end position="136"/>
    </location>
</feature>
<dbReference type="STRING" id="62062.ENSHHUP00000016228"/>
<dbReference type="Pfam" id="PF11819">
    <property type="entry name" value="CUPID"/>
    <property type="match status" value="1"/>
</dbReference>
<accession>A0A4W5KGQ9</accession>
<reference evidence="6" key="2">
    <citation type="submission" date="2025-08" db="UniProtKB">
        <authorList>
            <consortium name="Ensembl"/>
        </authorList>
    </citation>
    <scope>IDENTIFICATION</scope>
</reference>
<evidence type="ECO:0000256" key="4">
    <source>
        <dbReference type="SAM" id="MobiDB-lite"/>
    </source>
</evidence>
<dbReference type="GO" id="GO:0031398">
    <property type="term" value="P:positive regulation of protein ubiquitination"/>
    <property type="evidence" value="ECO:0007669"/>
    <property type="project" value="TreeGrafter"/>
</dbReference>
<dbReference type="PANTHER" id="PTHR16093:SF6">
    <property type="entry name" value="INNATE IMMUNITY ACTIVATOR B"/>
    <property type="match status" value="1"/>
</dbReference>
<protein>
    <submittedName>
        <fullName evidence="6">Innate immunity activator b</fullName>
    </submittedName>
</protein>
<keyword evidence="7" id="KW-1185">Reference proteome</keyword>
<feature type="compositionally biased region" description="Polar residues" evidence="4">
    <location>
        <begin position="270"/>
        <end position="293"/>
    </location>
</feature>
<proteinExistence type="predicted"/>
<evidence type="ECO:0000256" key="1">
    <source>
        <dbReference type="ARBA" id="ARBA00004496"/>
    </source>
</evidence>
<comment type="subcellular location">
    <subcellularLocation>
        <location evidence="1">Cytoplasm</location>
    </subcellularLocation>
</comment>
<dbReference type="Proteomes" id="UP000314982">
    <property type="component" value="Unassembled WGS sequence"/>
</dbReference>
<feature type="region of interest" description="Disordered" evidence="4">
    <location>
        <begin position="258"/>
        <end position="294"/>
    </location>
</feature>
<evidence type="ECO:0000313" key="7">
    <source>
        <dbReference type="Proteomes" id="UP000314982"/>
    </source>
</evidence>
<dbReference type="GO" id="GO:0005737">
    <property type="term" value="C:cytoplasm"/>
    <property type="evidence" value="ECO:0007669"/>
    <property type="project" value="UniProtKB-SubCell"/>
</dbReference>
<dbReference type="InterPro" id="IPR043447">
    <property type="entry name" value="CCDC120/INAVA"/>
</dbReference>
<dbReference type="InterPro" id="IPR021774">
    <property type="entry name" value="CUPID"/>
</dbReference>
<evidence type="ECO:0000256" key="3">
    <source>
        <dbReference type="ARBA" id="ARBA00023054"/>
    </source>
</evidence>